<dbReference type="Gene3D" id="3.40.640.10">
    <property type="entry name" value="Type I PLP-dependent aspartate aminotransferase-like (Major domain)"/>
    <property type="match status" value="1"/>
</dbReference>
<name>A0A4R3MRN0_9FIRM</name>
<dbReference type="GO" id="GO:0003824">
    <property type="term" value="F:catalytic activity"/>
    <property type="evidence" value="ECO:0007669"/>
    <property type="project" value="UniProtKB-ARBA"/>
</dbReference>
<dbReference type="InterPro" id="IPR015424">
    <property type="entry name" value="PyrdxlP-dep_Trfase"/>
</dbReference>
<accession>A0A4R3MRN0</accession>
<feature type="domain" description="Aminotransferase class V" evidence="3">
    <location>
        <begin position="2"/>
        <end position="360"/>
    </location>
</feature>
<dbReference type="Gene3D" id="3.90.1150.10">
    <property type="entry name" value="Aspartate Aminotransferase, domain 1"/>
    <property type="match status" value="1"/>
</dbReference>
<dbReference type="InterPro" id="IPR015421">
    <property type="entry name" value="PyrdxlP-dep_Trfase_major"/>
</dbReference>
<evidence type="ECO:0000256" key="1">
    <source>
        <dbReference type="ARBA" id="ARBA00001933"/>
    </source>
</evidence>
<dbReference type="PANTHER" id="PTHR11601:SF50">
    <property type="entry name" value="CYSTEINE DESULFURASE ISCS 2-RELATED"/>
    <property type="match status" value="1"/>
</dbReference>
<dbReference type="EMBL" id="SMAL01000002">
    <property type="protein sequence ID" value="TCT16058.1"/>
    <property type="molecule type" value="Genomic_DNA"/>
</dbReference>
<reference evidence="4 5" key="1">
    <citation type="submission" date="2019-03" db="EMBL/GenBank/DDBJ databases">
        <title>Genomic Encyclopedia of Type Strains, Phase IV (KMG-IV): sequencing the most valuable type-strain genomes for metagenomic binning, comparative biology and taxonomic classification.</title>
        <authorList>
            <person name="Goeker M."/>
        </authorList>
    </citation>
    <scope>NUCLEOTIDE SEQUENCE [LARGE SCALE GENOMIC DNA]</scope>
    <source>
        <strain evidence="4 5">DSM 24629</strain>
    </source>
</reference>
<comment type="caution">
    <text evidence="4">The sequence shown here is derived from an EMBL/GenBank/DDBJ whole genome shotgun (WGS) entry which is preliminary data.</text>
</comment>
<dbReference type="PANTHER" id="PTHR11601">
    <property type="entry name" value="CYSTEINE DESULFURYLASE FAMILY MEMBER"/>
    <property type="match status" value="1"/>
</dbReference>
<protein>
    <submittedName>
        <fullName evidence="4">Cysteine desulfurase</fullName>
    </submittedName>
</protein>
<dbReference type="SUPFAM" id="SSF53383">
    <property type="entry name" value="PLP-dependent transferases"/>
    <property type="match status" value="1"/>
</dbReference>
<dbReference type="AlphaFoldDB" id="A0A4R3MRN0"/>
<dbReference type="InterPro" id="IPR015422">
    <property type="entry name" value="PyrdxlP-dep_Trfase_small"/>
</dbReference>
<keyword evidence="5" id="KW-1185">Reference proteome</keyword>
<dbReference type="RefSeq" id="WP_132250145.1">
    <property type="nucleotide sequence ID" value="NZ_SMAL01000002.1"/>
</dbReference>
<comment type="cofactor">
    <cofactor evidence="1">
        <name>pyridoxal 5'-phosphate</name>
        <dbReference type="ChEBI" id="CHEBI:597326"/>
    </cofactor>
</comment>
<dbReference type="OrthoDB" id="9808002at2"/>
<dbReference type="InterPro" id="IPR016454">
    <property type="entry name" value="Cysteine_dSase"/>
</dbReference>
<gene>
    <name evidence="4" type="ORF">EDC18_10274</name>
</gene>
<dbReference type="InterPro" id="IPR000192">
    <property type="entry name" value="Aminotrans_V_dom"/>
</dbReference>
<sequence>MIYLDYAANTPASEAVIQRFMNCERTYPMNPNSNNPLAEEAKNQLNQGKEAIAKCLQIQPQELIFTSSGTESNNLAIKGIAKEYGARRKHIITSFLEHSSVLGPIEQLAKEGYEIDYVDINQQGQVDIAHLKGLLREDTLLVALCQVDSEMGIIQDIENIGRVIKEESSAFFHIDGTQAVGKIFQSLKYVDSYTFAGHKIYGLNGSAALVLKENVIIEPLHHGGLSISPFRSGTPSLGLIDALAFALSEIEKNRDKNLAYVTSLNEELRSFFKGFDFIRINSTDQSVPFILNITLKGIKAEVVKNELAKKNIYVSTKSACSSPYTPSRAVFALTKDKKGATSTLRISLSHLTTKEELEAFKTAFKDSVK</sequence>
<keyword evidence="2" id="KW-0663">Pyridoxal phosphate</keyword>
<dbReference type="Proteomes" id="UP000294902">
    <property type="component" value="Unassembled WGS sequence"/>
</dbReference>
<proteinExistence type="predicted"/>
<organism evidence="4 5">
    <name type="scientific">Natranaerovirga pectinivora</name>
    <dbReference type="NCBI Taxonomy" id="682400"/>
    <lineage>
        <taxon>Bacteria</taxon>
        <taxon>Bacillati</taxon>
        <taxon>Bacillota</taxon>
        <taxon>Clostridia</taxon>
        <taxon>Lachnospirales</taxon>
        <taxon>Natranaerovirgaceae</taxon>
        <taxon>Natranaerovirga</taxon>
    </lineage>
</organism>
<evidence type="ECO:0000313" key="5">
    <source>
        <dbReference type="Proteomes" id="UP000294902"/>
    </source>
</evidence>
<evidence type="ECO:0000313" key="4">
    <source>
        <dbReference type="EMBL" id="TCT16058.1"/>
    </source>
</evidence>
<dbReference type="Pfam" id="PF00266">
    <property type="entry name" value="Aminotran_5"/>
    <property type="match status" value="1"/>
</dbReference>
<evidence type="ECO:0000256" key="2">
    <source>
        <dbReference type="ARBA" id="ARBA00022898"/>
    </source>
</evidence>
<evidence type="ECO:0000259" key="3">
    <source>
        <dbReference type="Pfam" id="PF00266"/>
    </source>
</evidence>
<dbReference type="PIRSF" id="PIRSF005572">
    <property type="entry name" value="NifS"/>
    <property type="match status" value="1"/>
</dbReference>